<dbReference type="InterPro" id="IPR036388">
    <property type="entry name" value="WH-like_DNA-bd_sf"/>
</dbReference>
<dbReference type="AlphaFoldDB" id="A0A381ZKT1"/>
<dbReference type="GO" id="GO:0006402">
    <property type="term" value="P:mRNA catabolic process"/>
    <property type="evidence" value="ECO:0007669"/>
    <property type="project" value="TreeGrafter"/>
</dbReference>
<accession>A0A381ZKT1</accession>
<protein>
    <recommendedName>
        <fullName evidence="1">RNB domain-containing protein</fullName>
    </recommendedName>
</protein>
<dbReference type="GO" id="GO:0003723">
    <property type="term" value="F:RNA binding"/>
    <property type="evidence" value="ECO:0007669"/>
    <property type="project" value="InterPro"/>
</dbReference>
<dbReference type="Pfam" id="PF23161">
    <property type="entry name" value="HTH_RNase_II"/>
    <property type="match status" value="1"/>
</dbReference>
<dbReference type="PANTHER" id="PTHR23355">
    <property type="entry name" value="RIBONUCLEASE"/>
    <property type="match status" value="1"/>
</dbReference>
<feature type="domain" description="RNB" evidence="1">
    <location>
        <begin position="222"/>
        <end position="500"/>
    </location>
</feature>
<sequence length="527" mass="60063">MSLVGSLVAYKGRPAKITSITTHKFDLTFKDGSSRKVREKDFRYIHPDYIELKDNSSEIDMTVLEDFQGESLSLKEVTEWLFSEYSAQNAWSTHLIAEDGLYFYWNKDVLLIRPKDQLEIILKQREEKTLEAESLSRCVENLENNIIDENDSCWLKEIEQVALNQSKHTKILTALSLQNTPEIAHRLLLKSSYWDVIKNPYPQRHKIPLDEEITIKNNEMPREDLTHLQSIAIDNSDSSDADDAISIDNNIVWIHIADVASRVSYDSELESYAQQRISNLYLPDQIIHMLPTNLTPACSLGESESSQAISIGFEMVENQITNIQVISSNIKVEKMTYKEADKVIKEHKALSKLNSLAKSHKAFRNNNGAIKLDLPTVDIKINQDKVSIELQQRSESRELIAEMMVIAGRAVAQFAVENDIVMPFVAQDQGNFSEHILKNKENLTPSETYQTMRCFKRSKITPRASTHTGLGLERYVRITSPIRRYLDLVAQQQLLGFVTNTAMLDESMVKQRIKIANSAASIINKAT</sequence>
<dbReference type="EMBL" id="UINC01021682">
    <property type="protein sequence ID" value="SVA89754.1"/>
    <property type="molecule type" value="Genomic_DNA"/>
</dbReference>
<dbReference type="SUPFAM" id="SSF50249">
    <property type="entry name" value="Nucleic acid-binding proteins"/>
    <property type="match status" value="1"/>
</dbReference>
<reference evidence="2" key="1">
    <citation type="submission" date="2018-05" db="EMBL/GenBank/DDBJ databases">
        <authorList>
            <person name="Lanie J.A."/>
            <person name="Ng W.-L."/>
            <person name="Kazmierczak K.M."/>
            <person name="Andrzejewski T.M."/>
            <person name="Davidsen T.M."/>
            <person name="Wayne K.J."/>
            <person name="Tettelin H."/>
            <person name="Glass J.I."/>
            <person name="Rusch D."/>
            <person name="Podicherti R."/>
            <person name="Tsui H.-C.T."/>
            <person name="Winkler M.E."/>
        </authorList>
    </citation>
    <scope>NUCLEOTIDE SEQUENCE</scope>
</reference>
<evidence type="ECO:0000259" key="1">
    <source>
        <dbReference type="SMART" id="SM00955"/>
    </source>
</evidence>
<gene>
    <name evidence="2" type="ORF">METZ01_LOCUS142608</name>
</gene>
<dbReference type="InterPro" id="IPR012340">
    <property type="entry name" value="NA-bd_OB-fold"/>
</dbReference>
<dbReference type="Gene3D" id="1.10.10.10">
    <property type="entry name" value="Winged helix-like DNA-binding domain superfamily/Winged helix DNA-binding domain"/>
    <property type="match status" value="1"/>
</dbReference>
<dbReference type="InterPro" id="IPR050180">
    <property type="entry name" value="RNR_Ribonuclease"/>
</dbReference>
<evidence type="ECO:0000313" key="2">
    <source>
        <dbReference type="EMBL" id="SVA89754.1"/>
    </source>
</evidence>
<dbReference type="PANTHER" id="PTHR23355:SF42">
    <property type="entry name" value="RIBONUCLEASE II, CHLOROPLASTIC_MITOCHONDRIAL"/>
    <property type="match status" value="1"/>
</dbReference>
<organism evidence="2">
    <name type="scientific">marine metagenome</name>
    <dbReference type="NCBI Taxonomy" id="408172"/>
    <lineage>
        <taxon>unclassified sequences</taxon>
        <taxon>metagenomes</taxon>
        <taxon>ecological metagenomes</taxon>
    </lineage>
</organism>
<dbReference type="GO" id="GO:0000175">
    <property type="term" value="F:3'-5'-RNA exonuclease activity"/>
    <property type="evidence" value="ECO:0007669"/>
    <property type="project" value="TreeGrafter"/>
</dbReference>
<proteinExistence type="predicted"/>
<dbReference type="SMART" id="SM00955">
    <property type="entry name" value="RNB"/>
    <property type="match status" value="1"/>
</dbReference>
<name>A0A381ZKT1_9ZZZZ</name>
<dbReference type="Pfam" id="PF00773">
    <property type="entry name" value="RNB"/>
    <property type="match status" value="1"/>
</dbReference>
<feature type="non-terminal residue" evidence="2">
    <location>
        <position position="527"/>
    </location>
</feature>
<dbReference type="GO" id="GO:0000932">
    <property type="term" value="C:P-body"/>
    <property type="evidence" value="ECO:0007669"/>
    <property type="project" value="TreeGrafter"/>
</dbReference>
<dbReference type="InterPro" id="IPR001900">
    <property type="entry name" value="RNase_II/R"/>
</dbReference>
<dbReference type="InterPro" id="IPR056404">
    <property type="entry name" value="HTH_RNase_II"/>
</dbReference>